<feature type="transmembrane region" description="Helical" evidence="8">
    <location>
        <begin position="273"/>
        <end position="295"/>
    </location>
</feature>
<accession>A0ABW5QCU0</accession>
<evidence type="ECO:0000313" key="9">
    <source>
        <dbReference type="EMBL" id="MFD2639315.1"/>
    </source>
</evidence>
<keyword evidence="7 8" id="KW-0472">Membrane</keyword>
<feature type="transmembrane region" description="Helical" evidence="8">
    <location>
        <begin position="335"/>
        <end position="356"/>
    </location>
</feature>
<dbReference type="NCBIfam" id="TIGR00912">
    <property type="entry name" value="2A0309"/>
    <property type="match status" value="1"/>
</dbReference>
<sequence>MKRLSIPKENQIKASYLIIAIHTMQVGVGIAGYPRLVFMEARQDSWIALILTGMILNIVIACMVFILNTYKTEDLPGVLTQAFGNLFGKLFSHIFVIYFLLLFLSVIVNYIEFVQVFIFPKMSSWFIGLLLLTLVWYAVSGGIRVAVGASLVFFLSAIWMVGLLSKPISMVDSRNYFPIFTTGWDGLFNGVLMSSFTFLGFELLWMIYPFVYDKKKVNRYSQLAIVFTVALYLLITVVAIGFFAPRQLEEKVWPLLTMFKVISFPAFERFDLIAVALWMIVVLPNLILLGWMVTFACKRTMGFKQKHCLVALVIFSLVFVMFFNDRQFVNTFTDYTGKIGLVFGFGFPFLLLPFAIRRRMKEKKQNAKRT</sequence>
<dbReference type="PANTHER" id="PTHR34975">
    <property type="entry name" value="SPORE GERMINATION PROTEIN A2"/>
    <property type="match status" value="1"/>
</dbReference>
<evidence type="ECO:0000256" key="1">
    <source>
        <dbReference type="ARBA" id="ARBA00004141"/>
    </source>
</evidence>
<evidence type="ECO:0000256" key="5">
    <source>
        <dbReference type="ARBA" id="ARBA00022692"/>
    </source>
</evidence>
<evidence type="ECO:0000256" key="3">
    <source>
        <dbReference type="ARBA" id="ARBA00022448"/>
    </source>
</evidence>
<dbReference type="InterPro" id="IPR004761">
    <property type="entry name" value="Spore_GerAB"/>
</dbReference>
<feature type="transmembrane region" description="Helical" evidence="8">
    <location>
        <begin position="145"/>
        <end position="165"/>
    </location>
</feature>
<evidence type="ECO:0000256" key="2">
    <source>
        <dbReference type="ARBA" id="ARBA00007998"/>
    </source>
</evidence>
<dbReference type="PANTHER" id="PTHR34975:SF2">
    <property type="entry name" value="SPORE GERMINATION PROTEIN A2"/>
    <property type="match status" value="1"/>
</dbReference>
<evidence type="ECO:0000256" key="7">
    <source>
        <dbReference type="ARBA" id="ARBA00023136"/>
    </source>
</evidence>
<evidence type="ECO:0000256" key="6">
    <source>
        <dbReference type="ARBA" id="ARBA00022989"/>
    </source>
</evidence>
<name>A0ABW5QCU0_9BACI</name>
<evidence type="ECO:0000256" key="8">
    <source>
        <dbReference type="SAM" id="Phobius"/>
    </source>
</evidence>
<keyword evidence="5 8" id="KW-0812">Transmembrane</keyword>
<feature type="transmembrane region" description="Helical" evidence="8">
    <location>
        <begin position="90"/>
        <end position="111"/>
    </location>
</feature>
<keyword evidence="4" id="KW-0309">Germination</keyword>
<dbReference type="Proteomes" id="UP001597452">
    <property type="component" value="Unassembled WGS sequence"/>
</dbReference>
<dbReference type="Gene3D" id="1.20.1740.10">
    <property type="entry name" value="Amino acid/polyamine transporter I"/>
    <property type="match status" value="1"/>
</dbReference>
<evidence type="ECO:0000256" key="4">
    <source>
        <dbReference type="ARBA" id="ARBA00022544"/>
    </source>
</evidence>
<comment type="similarity">
    <text evidence="2">Belongs to the amino acid-polyamine-organocation (APC) superfamily. Spore germination protein (SGP) (TC 2.A.3.9) family.</text>
</comment>
<feature type="transmembrane region" description="Helical" evidence="8">
    <location>
        <begin position="123"/>
        <end position="139"/>
    </location>
</feature>
<keyword evidence="6 8" id="KW-1133">Transmembrane helix</keyword>
<dbReference type="EMBL" id="JBHUMZ010000023">
    <property type="protein sequence ID" value="MFD2639315.1"/>
    <property type="molecule type" value="Genomic_DNA"/>
</dbReference>
<feature type="transmembrane region" description="Helical" evidence="8">
    <location>
        <begin position="14"/>
        <end position="34"/>
    </location>
</feature>
<comment type="subcellular location">
    <subcellularLocation>
        <location evidence="1">Membrane</location>
        <topology evidence="1">Multi-pass membrane protein</topology>
    </subcellularLocation>
</comment>
<gene>
    <name evidence="9" type="ORF">ACFSW4_10590</name>
</gene>
<keyword evidence="3" id="KW-0813">Transport</keyword>
<organism evidence="9 10">
    <name type="scientific">Piscibacillus salipiscarius</name>
    <dbReference type="NCBI Taxonomy" id="299480"/>
    <lineage>
        <taxon>Bacteria</taxon>
        <taxon>Bacillati</taxon>
        <taxon>Bacillota</taxon>
        <taxon>Bacilli</taxon>
        <taxon>Bacillales</taxon>
        <taxon>Bacillaceae</taxon>
        <taxon>Piscibacillus</taxon>
    </lineage>
</organism>
<feature type="transmembrane region" description="Helical" evidence="8">
    <location>
        <begin position="220"/>
        <end position="244"/>
    </location>
</feature>
<evidence type="ECO:0000313" key="10">
    <source>
        <dbReference type="Proteomes" id="UP001597452"/>
    </source>
</evidence>
<keyword evidence="10" id="KW-1185">Reference proteome</keyword>
<comment type="caution">
    <text evidence="9">The sequence shown here is derived from an EMBL/GenBank/DDBJ whole genome shotgun (WGS) entry which is preliminary data.</text>
</comment>
<dbReference type="Pfam" id="PF03845">
    <property type="entry name" value="Spore_permease"/>
    <property type="match status" value="1"/>
</dbReference>
<feature type="transmembrane region" description="Helical" evidence="8">
    <location>
        <begin position="307"/>
        <end position="323"/>
    </location>
</feature>
<reference evidence="10" key="1">
    <citation type="journal article" date="2019" name="Int. J. Syst. Evol. Microbiol.">
        <title>The Global Catalogue of Microorganisms (GCM) 10K type strain sequencing project: providing services to taxonomists for standard genome sequencing and annotation.</title>
        <authorList>
            <consortium name="The Broad Institute Genomics Platform"/>
            <consortium name="The Broad Institute Genome Sequencing Center for Infectious Disease"/>
            <person name="Wu L."/>
            <person name="Ma J."/>
        </authorList>
    </citation>
    <scope>NUCLEOTIDE SEQUENCE [LARGE SCALE GENOMIC DNA]</scope>
    <source>
        <strain evidence="10">TISTR 1571</strain>
    </source>
</reference>
<feature type="transmembrane region" description="Helical" evidence="8">
    <location>
        <begin position="186"/>
        <end position="208"/>
    </location>
</feature>
<protein>
    <submittedName>
        <fullName evidence="9">GerAB/ArcD/ProY family transporter</fullName>
    </submittedName>
</protein>
<proteinExistence type="inferred from homology"/>
<dbReference type="RefSeq" id="WP_377329179.1">
    <property type="nucleotide sequence ID" value="NZ_JBHUMZ010000023.1"/>
</dbReference>
<feature type="transmembrane region" description="Helical" evidence="8">
    <location>
        <begin position="46"/>
        <end position="70"/>
    </location>
</feature>